<keyword evidence="3 15" id="KW-0547">Nucleotide-binding</keyword>
<dbReference type="GO" id="GO:0005524">
    <property type="term" value="F:ATP binding"/>
    <property type="evidence" value="ECO:0007669"/>
    <property type="project" value="UniProtKB-UniRule"/>
</dbReference>
<reference evidence="20 21" key="1">
    <citation type="submission" date="2018-11" db="EMBL/GenBank/DDBJ databases">
        <authorList>
            <person name="Li F."/>
        </authorList>
    </citation>
    <scope>NUCLEOTIDE SEQUENCE [LARGE SCALE GENOMIC DNA]</scope>
    <source>
        <strain evidence="20 21">Gsoil 818</strain>
    </source>
</reference>
<dbReference type="SUPFAM" id="SSF52540">
    <property type="entry name" value="P-loop containing nucleoside triphosphate hydrolases"/>
    <property type="match status" value="1"/>
</dbReference>
<evidence type="ECO:0000256" key="10">
    <source>
        <dbReference type="ARBA" id="ARBA00023125"/>
    </source>
</evidence>
<evidence type="ECO:0000259" key="19">
    <source>
        <dbReference type="PROSITE" id="PS51217"/>
    </source>
</evidence>
<evidence type="ECO:0000313" key="20">
    <source>
        <dbReference type="EMBL" id="RNM12457.1"/>
    </source>
</evidence>
<evidence type="ECO:0000256" key="8">
    <source>
        <dbReference type="ARBA" id="ARBA00022840"/>
    </source>
</evidence>
<evidence type="ECO:0000256" key="3">
    <source>
        <dbReference type="ARBA" id="ARBA00022741"/>
    </source>
</evidence>
<feature type="domain" description="UvrD-like helicase ATP-binding" evidence="18">
    <location>
        <begin position="10"/>
        <end position="342"/>
    </location>
</feature>
<comment type="domain">
    <text evidence="15">The C-terminal domain has nuclease activity and interacts with RecD. It interacts with RecA, facilitating its loading onto ssDNA.</text>
</comment>
<evidence type="ECO:0000256" key="12">
    <source>
        <dbReference type="ARBA" id="ARBA00023235"/>
    </source>
</evidence>
<sequence length="1116" mass="121112">MTTTTPSTGTSTPVFDITGPLPEVGTTVLEASAGTGKTYAVAALATRFVAEAVAPLDELLVITFSRAATQELRDRVREMFVDAAAALADPVLRESDELFAALASDADGRPLDEATLATRRQRLLDAVANYDAATIATTHEFCNAVLRSLGVAGDSDSTETLREDISGLCDEVVEDHYLARYAQLETDPPIRFRAARNAALRAVEAPHAELRPADAAGGSEQEALVSFAAGVREELELRKRRAAVFTYDDMLSRLAHAVEPEGSAAAQRMRARWSVVLVDEFQDTDPVQWAVLRHAFADEVRMVLIGDPKQAIYAFRGGDTPTYLRAVADAPLQTLGVNWRSDAAVVDALQVLTGGAELGDERIRVHPVSPAPHLAGSRLAGTVGGVRLRQVRRDGFQLTKSGTINIGKVRDHIAADLAADIARQLRSGATLHGRPLTPGDFAVLLHSVKEDAPRIQAELSRLGIPSVFNTAESVMLSPAATHWLRLLEAMEKPQLPGRIRAAALTPFFETTADDLLTGGDDLTDDLAERVRSWLDLLRTRGVAAIQGAAGASGLAQRVLAQEGGERLLTDLTHVGQLLHQAGQEEKLGVTGLLGWLRTAIEEGNRNDSRRRRLDVDDEAVQFVTIHGSKGLEYPLVYLPQLFDRTVKDWPTVHAYHEDGRPCLDVADSARAKALARAEEAQEDLRLAYVAMTRACAQVTLWWAPTWNAPNGALTRLLFGRGPGEAQVPDRAHVGEDDDAVDEVLQRWAAAGAFVLERTEPDGTPVELDHVVGDLAARRFDRELDTAWRRTSYSGLIRAEEQVAHGAGSEPEQAATDDEDDPEDLEPVEQSGAEVDPSLLSPMNDLPAGATFGSLVHAVLEHADPQASDLRAELLARVEEERRWWSVAATSEQLADALLPMQHTPLGPLADDLTLADIARADRLCELDFEFPMADGDAPGSASRGLPLAAFATALRRHLPKDDPVRAYADRLESPSLGAQLLRGYLSGSIDVVLRLPGREHDRFVVVDYKTNSLGDPTRPLTALDYTPDLVTDAMLHSHYPLQALLYSVVLHRYLRWRLPDYDPQRHLGGVLYLFVRGMVGPATPVVDGVPCGVFSWQPPVALVEELSAILDGRSGS</sequence>
<dbReference type="AlphaFoldDB" id="A0A3N0GJ15"/>
<feature type="region of interest" description="Disordered" evidence="17">
    <location>
        <begin position="801"/>
        <end position="843"/>
    </location>
</feature>
<accession>A0A3N0GJ15</accession>
<dbReference type="GO" id="GO:0005829">
    <property type="term" value="C:cytosol"/>
    <property type="evidence" value="ECO:0007669"/>
    <property type="project" value="TreeGrafter"/>
</dbReference>
<comment type="domain">
    <text evidence="15">The N-terminal DNA-binding domain is a ssDNA-dependent ATPase and has ATP-dependent 3'-5' helicase function. This domain interacts with RecC.</text>
</comment>
<dbReference type="Pfam" id="PF12705">
    <property type="entry name" value="PDDEXK_1"/>
    <property type="match status" value="1"/>
</dbReference>
<evidence type="ECO:0000256" key="7">
    <source>
        <dbReference type="ARBA" id="ARBA00022839"/>
    </source>
</evidence>
<dbReference type="EC" id="5.6.2.4" evidence="15"/>
<dbReference type="GO" id="GO:0008854">
    <property type="term" value="F:exodeoxyribonuclease V activity"/>
    <property type="evidence" value="ECO:0007669"/>
    <property type="project" value="UniProtKB-EC"/>
</dbReference>
<comment type="similarity">
    <text evidence="15">Belongs to the helicase family. UvrD subfamily.</text>
</comment>
<dbReference type="PANTHER" id="PTHR11070:SF23">
    <property type="entry name" value="RECBCD ENZYME SUBUNIT RECB"/>
    <property type="match status" value="1"/>
</dbReference>
<dbReference type="RefSeq" id="WP_123224221.1">
    <property type="nucleotide sequence ID" value="NZ_RJSF01000044.1"/>
</dbReference>
<dbReference type="Gene3D" id="1.10.486.10">
    <property type="entry name" value="PCRA, domain 4"/>
    <property type="match status" value="1"/>
</dbReference>
<evidence type="ECO:0000256" key="17">
    <source>
        <dbReference type="SAM" id="MobiDB-lite"/>
    </source>
</evidence>
<feature type="binding site" evidence="16">
    <location>
        <begin position="31"/>
        <end position="38"/>
    </location>
    <ligand>
        <name>ATP</name>
        <dbReference type="ChEBI" id="CHEBI:30616"/>
    </ligand>
</feature>
<comment type="function">
    <text evidence="15">A helicase/nuclease that prepares dsDNA breaks (DSB) for recombinational DNA repair. Binds to DSBs and unwinds DNA via a highly rapid and processive ATP-dependent bidirectional helicase activity. Unwinds dsDNA until it encounters a Chi (crossover hotspot instigator) sequence from the 3' direction. Cuts ssDNA a few nucleotides 3' to the Chi site. The properties and activities of the enzyme are changed at Chi. The Chi-altered holoenzyme produces a long 3'-ssDNA overhang and facilitates RecA-binding to the ssDNA for homologous DNA recombination and repair. Holoenzyme degrades any linearized DNA that is unable to undergo homologous recombination. In the holoenzyme this subunit contributes ATPase, 3'-5' helicase, exonuclease activity and loads RecA onto ssDNA.</text>
</comment>
<dbReference type="PROSITE" id="PS51217">
    <property type="entry name" value="UVRD_HELICASE_CTER"/>
    <property type="match status" value="1"/>
</dbReference>
<evidence type="ECO:0000256" key="5">
    <source>
        <dbReference type="ARBA" id="ARBA00022801"/>
    </source>
</evidence>
<comment type="catalytic activity">
    <reaction evidence="15">
        <text>Exonucleolytic cleavage (in the presence of ATP) in either 5'- to 3'- or 3'- to 5'-direction to yield 5'-phosphooligonucleotides.</text>
        <dbReference type="EC" id="3.1.11.5"/>
    </reaction>
</comment>
<dbReference type="Gene3D" id="3.40.50.300">
    <property type="entry name" value="P-loop containing nucleotide triphosphate hydrolases"/>
    <property type="match status" value="2"/>
</dbReference>
<evidence type="ECO:0000256" key="9">
    <source>
        <dbReference type="ARBA" id="ARBA00022842"/>
    </source>
</evidence>
<dbReference type="Gene3D" id="3.90.320.10">
    <property type="match status" value="1"/>
</dbReference>
<feature type="region of interest" description="Nuclease activity, interacts with RecD and RecA" evidence="15">
    <location>
        <begin position="786"/>
        <end position="1116"/>
    </location>
</feature>
<evidence type="ECO:0000256" key="4">
    <source>
        <dbReference type="ARBA" id="ARBA00022763"/>
    </source>
</evidence>
<keyword evidence="1 15" id="KW-0540">Nuclease</keyword>
<dbReference type="InterPro" id="IPR011604">
    <property type="entry name" value="PDDEXK-like_dom_sf"/>
</dbReference>
<evidence type="ECO:0000256" key="6">
    <source>
        <dbReference type="ARBA" id="ARBA00022806"/>
    </source>
</evidence>
<keyword evidence="2 15" id="KW-0479">Metal-binding</keyword>
<dbReference type="Pfam" id="PF13361">
    <property type="entry name" value="UvrD_C"/>
    <property type="match status" value="1"/>
</dbReference>
<dbReference type="CDD" id="cd22352">
    <property type="entry name" value="RecB_C-like"/>
    <property type="match status" value="1"/>
</dbReference>
<evidence type="ECO:0000256" key="1">
    <source>
        <dbReference type="ARBA" id="ARBA00022722"/>
    </source>
</evidence>
<keyword evidence="12 15" id="KW-0413">Isomerase</keyword>
<dbReference type="GO" id="GO:0003677">
    <property type="term" value="F:DNA binding"/>
    <property type="evidence" value="ECO:0007669"/>
    <property type="project" value="UniProtKB-UniRule"/>
</dbReference>
<dbReference type="GO" id="GO:0000287">
    <property type="term" value="F:magnesium ion binding"/>
    <property type="evidence" value="ECO:0007669"/>
    <property type="project" value="UniProtKB-UniRule"/>
</dbReference>
<keyword evidence="9 15" id="KW-0460">Magnesium</keyword>
<feature type="binding site" evidence="15">
    <location>
        <position position="990"/>
    </location>
    <ligand>
        <name>Mg(2+)</name>
        <dbReference type="ChEBI" id="CHEBI:18420"/>
    </ligand>
</feature>
<dbReference type="InterPro" id="IPR038726">
    <property type="entry name" value="PDDEXK_AddAB-type"/>
</dbReference>
<name>A0A3N0GJ15_9ACTN</name>
<evidence type="ECO:0000313" key="21">
    <source>
        <dbReference type="Proteomes" id="UP000279994"/>
    </source>
</evidence>
<feature type="domain" description="UvrD-like helicase C-terminal" evidence="19">
    <location>
        <begin position="369"/>
        <end position="630"/>
    </location>
</feature>
<keyword evidence="4 15" id="KW-0227">DNA damage</keyword>
<feature type="compositionally biased region" description="Acidic residues" evidence="17">
    <location>
        <begin position="814"/>
        <end position="826"/>
    </location>
</feature>
<dbReference type="GO" id="GO:0009338">
    <property type="term" value="C:exodeoxyribonuclease V complex"/>
    <property type="evidence" value="ECO:0007669"/>
    <property type="project" value="TreeGrafter"/>
</dbReference>
<evidence type="ECO:0000256" key="16">
    <source>
        <dbReference type="PROSITE-ProRule" id="PRU00560"/>
    </source>
</evidence>
<feature type="binding site" evidence="15">
    <location>
        <position position="1007"/>
    </location>
    <ligand>
        <name>Mg(2+)</name>
        <dbReference type="ChEBI" id="CHEBI:18420"/>
    </ligand>
</feature>
<dbReference type="SUPFAM" id="SSF52980">
    <property type="entry name" value="Restriction endonuclease-like"/>
    <property type="match status" value="1"/>
</dbReference>
<dbReference type="InterPro" id="IPR027417">
    <property type="entry name" value="P-loop_NTPase"/>
</dbReference>
<proteinExistence type="inferred from homology"/>
<dbReference type="EC" id="3.1.11.5" evidence="15"/>
<comment type="miscellaneous">
    <text evidence="15">In the RecBCD complex, RecB has a slow 3'-5' helicase, an exonuclease activity and loads RecA onto ssDNA, RecD has a fast 5'-3' helicase activity, while RecC stimulates the ATPase and processivity of the RecB helicase and contributes to recognition of the Chi site.</text>
</comment>
<dbReference type="Proteomes" id="UP000279994">
    <property type="component" value="Unassembled WGS sequence"/>
</dbReference>
<feature type="active site" description="For nuclease activity" evidence="15">
    <location>
        <position position="1007"/>
    </location>
</feature>
<feature type="binding site" evidence="15">
    <location>
        <position position="856"/>
    </location>
    <ligand>
        <name>Mg(2+)</name>
        <dbReference type="ChEBI" id="CHEBI:18420"/>
    </ligand>
</feature>
<dbReference type="EMBL" id="RJSF01000044">
    <property type="protein sequence ID" value="RNM12457.1"/>
    <property type="molecule type" value="Genomic_DNA"/>
</dbReference>
<comment type="cofactor">
    <cofactor evidence="15">
        <name>Mg(2+)</name>
        <dbReference type="ChEBI" id="CHEBI:18420"/>
    </cofactor>
    <text evidence="15">Binds 1 Mg(2+) ion per subunit.</text>
</comment>
<evidence type="ECO:0000256" key="15">
    <source>
        <dbReference type="HAMAP-Rule" id="MF_01485"/>
    </source>
</evidence>
<dbReference type="HAMAP" id="MF_01485">
    <property type="entry name" value="RecB"/>
    <property type="match status" value="1"/>
</dbReference>
<dbReference type="InterPro" id="IPR014017">
    <property type="entry name" value="DNA_helicase_UvrD-like_C"/>
</dbReference>
<feature type="region of interest" description="DNA-binding and helicase activity, interacts with RecC" evidence="15">
    <location>
        <begin position="1"/>
        <end position="773"/>
    </location>
</feature>
<keyword evidence="8 15" id="KW-0067">ATP-binding</keyword>
<evidence type="ECO:0000256" key="11">
    <source>
        <dbReference type="ARBA" id="ARBA00023204"/>
    </source>
</evidence>
<dbReference type="PROSITE" id="PS51198">
    <property type="entry name" value="UVRD_HELICASE_ATP_BIND"/>
    <property type="match status" value="1"/>
</dbReference>
<dbReference type="InterPro" id="IPR000212">
    <property type="entry name" value="DNA_helicase_UvrD/REP"/>
</dbReference>
<evidence type="ECO:0000256" key="14">
    <source>
        <dbReference type="ARBA" id="ARBA00048988"/>
    </source>
</evidence>
<dbReference type="OrthoDB" id="9810135at2"/>
<dbReference type="GO" id="GO:0000724">
    <property type="term" value="P:double-strand break repair via homologous recombination"/>
    <property type="evidence" value="ECO:0007669"/>
    <property type="project" value="UniProtKB-UniRule"/>
</dbReference>
<gene>
    <name evidence="15" type="primary">recB</name>
    <name evidence="20" type="ORF">EFL26_17610</name>
</gene>
<keyword evidence="5 15" id="KW-0378">Hydrolase</keyword>
<keyword evidence="7 15" id="KW-0269">Exonuclease</keyword>
<keyword evidence="21" id="KW-1185">Reference proteome</keyword>
<comment type="subunit">
    <text evidence="15">Heterotrimer of RecB, RecC and RecD. All subunits contribute to DNA-binding. Interacts with RecA.</text>
</comment>
<comment type="catalytic activity">
    <reaction evidence="13 15">
        <text>Couples ATP hydrolysis with the unwinding of duplex DNA by translocating in the 3'-5' direction.</text>
        <dbReference type="EC" id="5.6.2.4"/>
    </reaction>
</comment>
<organism evidence="20 21">
    <name type="scientific">Nocardioides pocheonensis</name>
    <dbReference type="NCBI Taxonomy" id="661485"/>
    <lineage>
        <taxon>Bacteria</taxon>
        <taxon>Bacillati</taxon>
        <taxon>Actinomycetota</taxon>
        <taxon>Actinomycetes</taxon>
        <taxon>Propionibacteriales</taxon>
        <taxon>Nocardioidaceae</taxon>
        <taxon>Nocardioides</taxon>
    </lineage>
</organism>
<dbReference type="InterPro" id="IPR014016">
    <property type="entry name" value="UvrD-like_ATP-bd"/>
</dbReference>
<protein>
    <recommendedName>
        <fullName evidence="15">RecBCD enzyme subunit RecB</fullName>
        <ecNumber evidence="15">3.1.11.5</ecNumber>
        <ecNumber evidence="15">5.6.2.4</ecNumber>
    </recommendedName>
    <alternativeName>
        <fullName evidence="15">DNA 3'-5' helicase subunit RecB</fullName>
    </alternativeName>
    <alternativeName>
        <fullName evidence="15">Exonuclease V subunit RecB</fullName>
        <shortName evidence="15">ExoV subunit RecB</shortName>
    </alternativeName>
    <alternativeName>
        <fullName evidence="15">Helicase/nuclease RecBCD subunit RecB</fullName>
    </alternativeName>
</protein>
<comment type="caution">
    <text evidence="20">The sequence shown here is derived from an EMBL/GenBank/DDBJ whole genome shotgun (WGS) entry which is preliminary data.</text>
</comment>
<dbReference type="PANTHER" id="PTHR11070">
    <property type="entry name" value="UVRD / RECB / PCRA DNA HELICASE FAMILY MEMBER"/>
    <property type="match status" value="1"/>
</dbReference>
<keyword evidence="11 15" id="KW-0234">DNA repair</keyword>
<dbReference type="Pfam" id="PF00580">
    <property type="entry name" value="UvrD-helicase"/>
    <property type="match status" value="1"/>
</dbReference>
<keyword evidence="10 15" id="KW-0238">DNA-binding</keyword>
<dbReference type="InterPro" id="IPR011335">
    <property type="entry name" value="Restrct_endonuc-II-like"/>
</dbReference>
<dbReference type="GO" id="GO:0043138">
    <property type="term" value="F:3'-5' DNA helicase activity"/>
    <property type="evidence" value="ECO:0007669"/>
    <property type="project" value="UniProtKB-UniRule"/>
</dbReference>
<dbReference type="InterPro" id="IPR004586">
    <property type="entry name" value="RecB"/>
</dbReference>
<evidence type="ECO:0000256" key="2">
    <source>
        <dbReference type="ARBA" id="ARBA00022723"/>
    </source>
</evidence>
<evidence type="ECO:0000259" key="18">
    <source>
        <dbReference type="PROSITE" id="PS51198"/>
    </source>
</evidence>
<evidence type="ECO:0000256" key="13">
    <source>
        <dbReference type="ARBA" id="ARBA00034617"/>
    </source>
</evidence>
<keyword evidence="6 15" id="KW-0347">Helicase</keyword>
<comment type="catalytic activity">
    <reaction evidence="14 15">
        <text>ATP + H2O = ADP + phosphate + H(+)</text>
        <dbReference type="Rhea" id="RHEA:13065"/>
        <dbReference type="ChEBI" id="CHEBI:15377"/>
        <dbReference type="ChEBI" id="CHEBI:15378"/>
        <dbReference type="ChEBI" id="CHEBI:30616"/>
        <dbReference type="ChEBI" id="CHEBI:43474"/>
        <dbReference type="ChEBI" id="CHEBI:456216"/>
        <dbReference type="EC" id="5.6.2.4"/>
    </reaction>
</comment>
<dbReference type="GO" id="GO:0016887">
    <property type="term" value="F:ATP hydrolysis activity"/>
    <property type="evidence" value="ECO:0007669"/>
    <property type="project" value="RHEA"/>
</dbReference>